<keyword evidence="3" id="KW-0436">Ligase</keyword>
<feature type="domain" description="AMP-binding enzyme C-terminal" evidence="2">
    <location>
        <begin position="467"/>
        <end position="543"/>
    </location>
</feature>
<dbReference type="Pfam" id="PF13193">
    <property type="entry name" value="AMP-binding_C"/>
    <property type="match status" value="1"/>
</dbReference>
<sequence>MSECETLVGPPPHEATDTGGLTLGAILTELRARIPDREALVFDDPFLCGATVRWTYGDLERQARRIAKALLASGIGKGARVGVLMGNRPEAVASLFGGALAGAVVVPLSTFSPKPELSHLLTHADLSVLLLQTTMGAHRFAADVTELCPAAAGPGFIGDAAYPHLRHVAALGPVEYACGIQPWERFLRRGDTIDDALLDAATAQVHASDPAVVIYSSGTTDRPKGVLHHHQAVALQCWTQAGLFGRDESTRLWCALPLFWTAGLNAAMGATLAAGGTWVMQEVFEPGHALRLMERERVTEPHTLPHQARALEEHPDWSSTDLSSCTRVFGKSVFTRHPSVTGDTGWNMPVGYGSSETCSFFTAHPSDTPRELLRQRGYGRLLAGNELRVVDPETGRVLGPGEEGELAVRGPTLMDHYVKRTRAECFDADGFYRTGDLGSYDEDGYVYFSGRRTEVIKTAGANVSPAEIEVRLQAYEPVKLARAVGVPDDRRSEIVVLCVELKAGATATEDDIRSFLRERLAAYKVPKRVLFFPEGEVPMNPSGMKVKDEALVALARERLSR</sequence>
<keyword evidence="4" id="KW-1185">Reference proteome</keyword>
<feature type="domain" description="AMP-dependent synthetase/ligase" evidence="1">
    <location>
        <begin position="33"/>
        <end position="417"/>
    </location>
</feature>
<dbReference type="RefSeq" id="WP_344455118.1">
    <property type="nucleotide sequence ID" value="NZ_BAAATZ010000029.1"/>
</dbReference>
<accession>A0ABP6H3C6</accession>
<dbReference type="Gene3D" id="3.30.300.30">
    <property type="match status" value="1"/>
</dbReference>
<dbReference type="Pfam" id="PF00501">
    <property type="entry name" value="AMP-binding"/>
    <property type="match status" value="1"/>
</dbReference>
<name>A0ABP6H3C6_9ACTN</name>
<dbReference type="InterPro" id="IPR050237">
    <property type="entry name" value="ATP-dep_AMP-bd_enzyme"/>
</dbReference>
<dbReference type="InterPro" id="IPR000873">
    <property type="entry name" value="AMP-dep_synth/lig_dom"/>
</dbReference>
<evidence type="ECO:0000313" key="3">
    <source>
        <dbReference type="EMBL" id="GAA2735033.1"/>
    </source>
</evidence>
<evidence type="ECO:0000259" key="2">
    <source>
        <dbReference type="Pfam" id="PF13193"/>
    </source>
</evidence>
<protein>
    <submittedName>
        <fullName evidence="3">Long-chain fatty acid--CoA ligase</fullName>
    </submittedName>
</protein>
<dbReference type="PANTHER" id="PTHR43767:SF1">
    <property type="entry name" value="NONRIBOSOMAL PEPTIDE SYNTHASE PES1 (EUROFUNG)-RELATED"/>
    <property type="match status" value="1"/>
</dbReference>
<dbReference type="EMBL" id="BAAATZ010000029">
    <property type="protein sequence ID" value="GAA2735033.1"/>
    <property type="molecule type" value="Genomic_DNA"/>
</dbReference>
<dbReference type="Gene3D" id="3.40.50.12780">
    <property type="entry name" value="N-terminal domain of ligase-like"/>
    <property type="match status" value="1"/>
</dbReference>
<gene>
    <name evidence="3" type="ORF">GCM10010439_58790</name>
</gene>
<organism evidence="3 4">
    <name type="scientific">Actinocorallia aurantiaca</name>
    <dbReference type="NCBI Taxonomy" id="46204"/>
    <lineage>
        <taxon>Bacteria</taxon>
        <taxon>Bacillati</taxon>
        <taxon>Actinomycetota</taxon>
        <taxon>Actinomycetes</taxon>
        <taxon>Streptosporangiales</taxon>
        <taxon>Thermomonosporaceae</taxon>
        <taxon>Actinocorallia</taxon>
    </lineage>
</organism>
<dbReference type="SUPFAM" id="SSF56801">
    <property type="entry name" value="Acetyl-CoA synthetase-like"/>
    <property type="match status" value="1"/>
</dbReference>
<dbReference type="GO" id="GO:0016874">
    <property type="term" value="F:ligase activity"/>
    <property type="evidence" value="ECO:0007669"/>
    <property type="project" value="UniProtKB-KW"/>
</dbReference>
<dbReference type="InterPro" id="IPR045851">
    <property type="entry name" value="AMP-bd_C_sf"/>
</dbReference>
<dbReference type="InterPro" id="IPR025110">
    <property type="entry name" value="AMP-bd_C"/>
</dbReference>
<evidence type="ECO:0000313" key="4">
    <source>
        <dbReference type="Proteomes" id="UP001501842"/>
    </source>
</evidence>
<dbReference type="PANTHER" id="PTHR43767">
    <property type="entry name" value="LONG-CHAIN-FATTY-ACID--COA LIGASE"/>
    <property type="match status" value="1"/>
</dbReference>
<evidence type="ECO:0000259" key="1">
    <source>
        <dbReference type="Pfam" id="PF00501"/>
    </source>
</evidence>
<comment type="caution">
    <text evidence="3">The sequence shown here is derived from an EMBL/GenBank/DDBJ whole genome shotgun (WGS) entry which is preliminary data.</text>
</comment>
<dbReference type="Proteomes" id="UP001501842">
    <property type="component" value="Unassembled WGS sequence"/>
</dbReference>
<dbReference type="InterPro" id="IPR042099">
    <property type="entry name" value="ANL_N_sf"/>
</dbReference>
<reference evidence="4" key="1">
    <citation type="journal article" date="2019" name="Int. J. Syst. Evol. Microbiol.">
        <title>The Global Catalogue of Microorganisms (GCM) 10K type strain sequencing project: providing services to taxonomists for standard genome sequencing and annotation.</title>
        <authorList>
            <consortium name="The Broad Institute Genomics Platform"/>
            <consortium name="The Broad Institute Genome Sequencing Center for Infectious Disease"/>
            <person name="Wu L."/>
            <person name="Ma J."/>
        </authorList>
    </citation>
    <scope>NUCLEOTIDE SEQUENCE [LARGE SCALE GENOMIC DNA]</scope>
    <source>
        <strain evidence="4">JCM 8201</strain>
    </source>
</reference>
<proteinExistence type="predicted"/>